<dbReference type="EC" id="3.6.-.-" evidence="5"/>
<comment type="similarity">
    <text evidence="1 3">Belongs to the Nudix hydrolase family.</text>
</comment>
<dbReference type="InterPro" id="IPR015797">
    <property type="entry name" value="NUDIX_hydrolase-like_dom_sf"/>
</dbReference>
<proteinExistence type="inferred from homology"/>
<name>A0ABT9IU37_9BACL</name>
<accession>A0ABT9IU37</accession>
<dbReference type="InterPro" id="IPR020084">
    <property type="entry name" value="NUDIX_hydrolase_CS"/>
</dbReference>
<organism evidence="5 6">
    <name type="scientific">Chengkuizengella axinellae</name>
    <dbReference type="NCBI Taxonomy" id="3064388"/>
    <lineage>
        <taxon>Bacteria</taxon>
        <taxon>Bacillati</taxon>
        <taxon>Bacillota</taxon>
        <taxon>Bacilli</taxon>
        <taxon>Bacillales</taxon>
        <taxon>Paenibacillaceae</taxon>
        <taxon>Chengkuizengella</taxon>
    </lineage>
</organism>
<dbReference type="RefSeq" id="WP_305990844.1">
    <property type="nucleotide sequence ID" value="NZ_JAVAMP010000001.1"/>
</dbReference>
<dbReference type="CDD" id="cd04699">
    <property type="entry name" value="NUDIX_MutT_Nudt1"/>
    <property type="match status" value="1"/>
</dbReference>
<dbReference type="Pfam" id="PF00293">
    <property type="entry name" value="NUDIX"/>
    <property type="match status" value="1"/>
</dbReference>
<gene>
    <name evidence="5" type="ORF">Q5Y73_02025</name>
</gene>
<comment type="caution">
    <text evidence="5">The sequence shown here is derived from an EMBL/GenBank/DDBJ whole genome shotgun (WGS) entry which is preliminary data.</text>
</comment>
<dbReference type="Proteomes" id="UP001231941">
    <property type="component" value="Unassembled WGS sequence"/>
</dbReference>
<keyword evidence="2 3" id="KW-0378">Hydrolase</keyword>
<evidence type="ECO:0000256" key="1">
    <source>
        <dbReference type="ARBA" id="ARBA00005582"/>
    </source>
</evidence>
<sequence length="119" mass="13707">MVHKDKVLLVKNERNVWELPGGRMESGEVPEETVVREIYEELGLNCSVEKIINAYDFEVVAYRHVFIVAYHCKVLGNLSIQLSDEHMECGWFSKKDLDVLDLAQGYKDSILKVINKSLH</sequence>
<evidence type="ECO:0000313" key="5">
    <source>
        <dbReference type="EMBL" id="MDP5272874.1"/>
    </source>
</evidence>
<evidence type="ECO:0000259" key="4">
    <source>
        <dbReference type="PROSITE" id="PS51462"/>
    </source>
</evidence>
<dbReference type="InterPro" id="IPR000086">
    <property type="entry name" value="NUDIX_hydrolase_dom"/>
</dbReference>
<dbReference type="EMBL" id="JAVAMP010000001">
    <property type="protein sequence ID" value="MDP5272874.1"/>
    <property type="molecule type" value="Genomic_DNA"/>
</dbReference>
<protein>
    <submittedName>
        <fullName evidence="5">NUDIX hydrolase</fullName>
        <ecNumber evidence="5">3.6.-.-</ecNumber>
    </submittedName>
</protein>
<keyword evidence="6" id="KW-1185">Reference proteome</keyword>
<dbReference type="PANTHER" id="PTHR43736">
    <property type="entry name" value="ADP-RIBOSE PYROPHOSPHATASE"/>
    <property type="match status" value="1"/>
</dbReference>
<dbReference type="GO" id="GO:0016787">
    <property type="term" value="F:hydrolase activity"/>
    <property type="evidence" value="ECO:0007669"/>
    <property type="project" value="UniProtKB-KW"/>
</dbReference>
<evidence type="ECO:0000256" key="2">
    <source>
        <dbReference type="ARBA" id="ARBA00022801"/>
    </source>
</evidence>
<reference evidence="5 6" key="1">
    <citation type="submission" date="2023-08" db="EMBL/GenBank/DDBJ databases">
        <authorList>
            <person name="Park J.-S."/>
        </authorList>
    </citation>
    <scope>NUCLEOTIDE SEQUENCE [LARGE SCALE GENOMIC DNA]</scope>
    <source>
        <strain evidence="5 6">2205SS18-9</strain>
    </source>
</reference>
<dbReference type="PANTHER" id="PTHR43736:SF1">
    <property type="entry name" value="DIHYDRONEOPTERIN TRIPHOSPHATE DIPHOSPHATASE"/>
    <property type="match status" value="1"/>
</dbReference>
<dbReference type="PROSITE" id="PS00893">
    <property type="entry name" value="NUDIX_BOX"/>
    <property type="match status" value="1"/>
</dbReference>
<dbReference type="PROSITE" id="PS51462">
    <property type="entry name" value="NUDIX"/>
    <property type="match status" value="1"/>
</dbReference>
<dbReference type="InterPro" id="IPR020476">
    <property type="entry name" value="Nudix_hydrolase"/>
</dbReference>
<dbReference type="Gene3D" id="3.90.79.10">
    <property type="entry name" value="Nucleoside Triphosphate Pyrophosphohydrolase"/>
    <property type="match status" value="1"/>
</dbReference>
<dbReference type="PRINTS" id="PR00502">
    <property type="entry name" value="NUDIXFAMILY"/>
</dbReference>
<dbReference type="SUPFAM" id="SSF55811">
    <property type="entry name" value="Nudix"/>
    <property type="match status" value="1"/>
</dbReference>
<feature type="domain" description="Nudix hydrolase" evidence="4">
    <location>
        <begin position="1"/>
        <end position="116"/>
    </location>
</feature>
<evidence type="ECO:0000313" key="6">
    <source>
        <dbReference type="Proteomes" id="UP001231941"/>
    </source>
</evidence>
<evidence type="ECO:0000256" key="3">
    <source>
        <dbReference type="RuleBase" id="RU003476"/>
    </source>
</evidence>